<geneLocation type="plasmid" evidence="6 7">
    <name>unnamed1</name>
</geneLocation>
<dbReference type="EMBL" id="CP038152">
    <property type="protein sequence ID" value="QBR04244.1"/>
    <property type="molecule type" value="Genomic_DNA"/>
</dbReference>
<protein>
    <submittedName>
        <fullName evidence="6">DUF1328 domain-containing protein</fullName>
    </submittedName>
</protein>
<dbReference type="AlphaFoldDB" id="A0A4P7DBC2"/>
<organism evidence="6 7">
    <name type="scientific">Paraburkholderia pallida</name>
    <dbReference type="NCBI Taxonomy" id="2547399"/>
    <lineage>
        <taxon>Bacteria</taxon>
        <taxon>Pseudomonadati</taxon>
        <taxon>Pseudomonadota</taxon>
        <taxon>Betaproteobacteria</taxon>
        <taxon>Burkholderiales</taxon>
        <taxon>Burkholderiaceae</taxon>
        <taxon>Paraburkholderia</taxon>
    </lineage>
</organism>
<evidence type="ECO:0000313" key="6">
    <source>
        <dbReference type="EMBL" id="QBR04244.1"/>
    </source>
</evidence>
<keyword evidence="7" id="KW-1185">Reference proteome</keyword>
<keyword evidence="3 5" id="KW-1133">Transmembrane helix</keyword>
<feature type="transmembrane region" description="Helical" evidence="5">
    <location>
        <begin position="28"/>
        <end position="47"/>
    </location>
</feature>
<keyword evidence="2 5" id="KW-0812">Transmembrane</keyword>
<evidence type="ECO:0000256" key="4">
    <source>
        <dbReference type="ARBA" id="ARBA00023136"/>
    </source>
</evidence>
<proteinExistence type="predicted"/>
<evidence type="ECO:0000313" key="7">
    <source>
        <dbReference type="Proteomes" id="UP000295727"/>
    </source>
</evidence>
<evidence type="ECO:0000256" key="3">
    <source>
        <dbReference type="ARBA" id="ARBA00022989"/>
    </source>
</evidence>
<evidence type="ECO:0000256" key="2">
    <source>
        <dbReference type="ARBA" id="ARBA00022692"/>
    </source>
</evidence>
<keyword evidence="6" id="KW-0614">Plasmid</keyword>
<evidence type="ECO:0000256" key="5">
    <source>
        <dbReference type="SAM" id="Phobius"/>
    </source>
</evidence>
<dbReference type="PIRSF" id="PIRSF036466">
    <property type="entry name" value="UCP036466"/>
    <property type="match status" value="1"/>
</dbReference>
<reference evidence="6 7" key="1">
    <citation type="submission" date="2019-03" db="EMBL/GenBank/DDBJ databases">
        <title>Paraburkholderia sp. 7MH5, isolated from subtropical forest soil.</title>
        <authorList>
            <person name="Gao Z.-H."/>
            <person name="Qiu L.-H."/>
        </authorList>
    </citation>
    <scope>NUCLEOTIDE SEQUENCE [LARGE SCALE GENOMIC DNA]</scope>
    <source>
        <strain evidence="6 7">7MH5</strain>
        <plasmid evidence="6 7">unnamed1</plasmid>
    </source>
</reference>
<gene>
    <name evidence="6" type="ORF">E1956_44780</name>
</gene>
<dbReference type="KEGG" id="ppai:E1956_44780"/>
<dbReference type="OrthoDB" id="9896977at2"/>
<dbReference type="GO" id="GO:0005886">
    <property type="term" value="C:plasma membrane"/>
    <property type="evidence" value="ECO:0007669"/>
    <property type="project" value="InterPro"/>
</dbReference>
<accession>A0A4P7DBC2</accession>
<dbReference type="Proteomes" id="UP000295727">
    <property type="component" value="Plasmid unnamed1"/>
</dbReference>
<dbReference type="InterPro" id="IPR009760">
    <property type="entry name" value="DUF1328"/>
</dbReference>
<keyword evidence="4 5" id="KW-0472">Membrane</keyword>
<dbReference type="RefSeq" id="WP_134760436.1">
    <property type="nucleotide sequence ID" value="NZ_CP038152.1"/>
</dbReference>
<evidence type="ECO:0000256" key="1">
    <source>
        <dbReference type="ARBA" id="ARBA00022475"/>
    </source>
</evidence>
<sequence>MIYSIAFFLVAAVSAVCAFSGFAKEAGGVARAVFIVFVMLFALALDFRRRQR</sequence>
<name>A0A4P7DBC2_9BURK</name>
<keyword evidence="1" id="KW-1003">Cell membrane</keyword>